<gene>
    <name evidence="1" type="ORF">LCGC14_0567770</name>
</gene>
<dbReference type="EMBL" id="LAZR01000828">
    <property type="protein sequence ID" value="KKN56852.1"/>
    <property type="molecule type" value="Genomic_DNA"/>
</dbReference>
<organism evidence="1">
    <name type="scientific">marine sediment metagenome</name>
    <dbReference type="NCBI Taxonomy" id="412755"/>
    <lineage>
        <taxon>unclassified sequences</taxon>
        <taxon>metagenomes</taxon>
        <taxon>ecological metagenomes</taxon>
    </lineage>
</organism>
<accession>A0A0F9S3P1</accession>
<reference evidence="1" key="1">
    <citation type="journal article" date="2015" name="Nature">
        <title>Complex archaea that bridge the gap between prokaryotes and eukaryotes.</title>
        <authorList>
            <person name="Spang A."/>
            <person name="Saw J.H."/>
            <person name="Jorgensen S.L."/>
            <person name="Zaremba-Niedzwiedzka K."/>
            <person name="Martijn J."/>
            <person name="Lind A.E."/>
            <person name="van Eijk R."/>
            <person name="Schleper C."/>
            <person name="Guy L."/>
            <person name="Ettema T.J."/>
        </authorList>
    </citation>
    <scope>NUCLEOTIDE SEQUENCE</scope>
</reference>
<proteinExistence type="predicted"/>
<dbReference type="AlphaFoldDB" id="A0A0F9S3P1"/>
<protein>
    <submittedName>
        <fullName evidence="1">Uncharacterized protein</fullName>
    </submittedName>
</protein>
<evidence type="ECO:0000313" key="1">
    <source>
        <dbReference type="EMBL" id="KKN56852.1"/>
    </source>
</evidence>
<name>A0A0F9S3P1_9ZZZZ</name>
<sequence length="66" mass="7203">MALHARRSGTGRPARLSVAESEAILNRLNLSRAKFRGDTTERETLLHAIGKLVAVVHGPVEEEARS</sequence>
<comment type="caution">
    <text evidence="1">The sequence shown here is derived from an EMBL/GenBank/DDBJ whole genome shotgun (WGS) entry which is preliminary data.</text>
</comment>